<proteinExistence type="predicted"/>
<reference evidence="2 3" key="1">
    <citation type="submission" date="2015-03" db="EMBL/GenBank/DDBJ databases">
        <title>RNA-seq based gene annotation and comparative genomics of four Zymoseptoria species reveal species-specific pathogenicity related genes and transposable element activity.</title>
        <authorList>
            <person name="Grandaubert J."/>
            <person name="Bhattacharyya A."/>
            <person name="Stukenbrock E.H."/>
        </authorList>
    </citation>
    <scope>NUCLEOTIDE SEQUENCE [LARGE SCALE GENOMIC DNA]</scope>
    <source>
        <strain evidence="2 3">Zb18110</strain>
    </source>
</reference>
<feature type="chain" id="PRO_5002468574" evidence="1">
    <location>
        <begin position="19"/>
        <end position="172"/>
    </location>
</feature>
<feature type="signal peptide" evidence="1">
    <location>
        <begin position="1"/>
        <end position="18"/>
    </location>
</feature>
<accession>A0A0F4GBU4</accession>
<dbReference type="AlphaFoldDB" id="A0A0F4GBU4"/>
<evidence type="ECO:0000313" key="2">
    <source>
        <dbReference type="EMBL" id="KJX94868.1"/>
    </source>
</evidence>
<organism evidence="2 3">
    <name type="scientific">Zymoseptoria brevis</name>
    <dbReference type="NCBI Taxonomy" id="1047168"/>
    <lineage>
        <taxon>Eukaryota</taxon>
        <taxon>Fungi</taxon>
        <taxon>Dikarya</taxon>
        <taxon>Ascomycota</taxon>
        <taxon>Pezizomycotina</taxon>
        <taxon>Dothideomycetes</taxon>
        <taxon>Dothideomycetidae</taxon>
        <taxon>Mycosphaerellales</taxon>
        <taxon>Mycosphaerellaceae</taxon>
        <taxon>Zymoseptoria</taxon>
    </lineage>
</organism>
<evidence type="ECO:0000256" key="1">
    <source>
        <dbReference type="SAM" id="SignalP"/>
    </source>
</evidence>
<comment type="caution">
    <text evidence="2">The sequence shown here is derived from an EMBL/GenBank/DDBJ whole genome shotgun (WGS) entry which is preliminary data.</text>
</comment>
<dbReference type="Proteomes" id="UP000033647">
    <property type="component" value="Unassembled WGS sequence"/>
</dbReference>
<dbReference type="OrthoDB" id="3649348at2759"/>
<protein>
    <submittedName>
        <fullName evidence="2">Uncharacterized protein</fullName>
    </submittedName>
</protein>
<gene>
    <name evidence="2" type="ORF">TI39_contig4154g00010</name>
</gene>
<dbReference type="EMBL" id="LAFY01004113">
    <property type="protein sequence ID" value="KJX94868.1"/>
    <property type="molecule type" value="Genomic_DNA"/>
</dbReference>
<sequence>MVLSRFLALCVFIASTIAQPVDGNAPSSAIPIAVGGKDPEIAKAVIALMLPEYDVVHVVHNAPVALSELIPLLAGENTIPASMLGSNSKSAMPQVPKAIFVGGGFSESEIISMYNGTSLQMVPWVYPLTQKRVEGTIPPTPEMIAARVKQVFAENGFVAGNEDNVKPGVWAF</sequence>
<evidence type="ECO:0000313" key="3">
    <source>
        <dbReference type="Proteomes" id="UP000033647"/>
    </source>
</evidence>
<keyword evidence="3" id="KW-1185">Reference proteome</keyword>
<keyword evidence="1" id="KW-0732">Signal</keyword>
<name>A0A0F4GBU4_9PEZI</name>